<organism evidence="1 2">
    <name type="scientific">Caerostris darwini</name>
    <dbReference type="NCBI Taxonomy" id="1538125"/>
    <lineage>
        <taxon>Eukaryota</taxon>
        <taxon>Metazoa</taxon>
        <taxon>Ecdysozoa</taxon>
        <taxon>Arthropoda</taxon>
        <taxon>Chelicerata</taxon>
        <taxon>Arachnida</taxon>
        <taxon>Araneae</taxon>
        <taxon>Araneomorphae</taxon>
        <taxon>Entelegynae</taxon>
        <taxon>Araneoidea</taxon>
        <taxon>Araneidae</taxon>
        <taxon>Caerostris</taxon>
    </lineage>
</organism>
<protein>
    <submittedName>
        <fullName evidence="1">Uncharacterized protein</fullName>
    </submittedName>
</protein>
<proteinExistence type="predicted"/>
<name>A0AAV4WSD9_9ARAC</name>
<keyword evidence="2" id="KW-1185">Reference proteome</keyword>
<dbReference type="Proteomes" id="UP001054837">
    <property type="component" value="Unassembled WGS sequence"/>
</dbReference>
<evidence type="ECO:0000313" key="2">
    <source>
        <dbReference type="Proteomes" id="UP001054837"/>
    </source>
</evidence>
<evidence type="ECO:0000313" key="1">
    <source>
        <dbReference type="EMBL" id="GIY84540.1"/>
    </source>
</evidence>
<dbReference type="EMBL" id="BPLQ01014939">
    <property type="protein sequence ID" value="GIY84540.1"/>
    <property type="molecule type" value="Genomic_DNA"/>
</dbReference>
<dbReference type="AlphaFoldDB" id="A0AAV4WSD9"/>
<accession>A0AAV4WSD9</accession>
<gene>
    <name evidence="1" type="ORF">CDAR_168811</name>
</gene>
<sequence length="69" mass="7863">MSEVHSGCVRDVVCYLSSNLPFFCKLGIEMKLSEHTSGFFFCEAKSSLSSSFFIYSLLMRRKLKSINKP</sequence>
<comment type="caution">
    <text evidence="1">The sequence shown here is derived from an EMBL/GenBank/DDBJ whole genome shotgun (WGS) entry which is preliminary data.</text>
</comment>
<reference evidence="1 2" key="1">
    <citation type="submission" date="2021-06" db="EMBL/GenBank/DDBJ databases">
        <title>Caerostris darwini draft genome.</title>
        <authorList>
            <person name="Kono N."/>
            <person name="Arakawa K."/>
        </authorList>
    </citation>
    <scope>NUCLEOTIDE SEQUENCE [LARGE SCALE GENOMIC DNA]</scope>
</reference>